<evidence type="ECO:0000256" key="5">
    <source>
        <dbReference type="SAM" id="Phobius"/>
    </source>
</evidence>
<evidence type="ECO:0000313" key="7">
    <source>
        <dbReference type="Proteomes" id="UP000293142"/>
    </source>
</evidence>
<keyword evidence="4 5" id="KW-0472">Membrane</keyword>
<feature type="transmembrane region" description="Helical" evidence="5">
    <location>
        <begin position="142"/>
        <end position="165"/>
    </location>
</feature>
<dbReference type="AlphaFoldDB" id="A0A4Q9DVK3"/>
<dbReference type="Pfam" id="PF04172">
    <property type="entry name" value="LrgB"/>
    <property type="match status" value="1"/>
</dbReference>
<protein>
    <submittedName>
        <fullName evidence="6">LrgB family protein</fullName>
    </submittedName>
</protein>
<dbReference type="EMBL" id="SIRE01000006">
    <property type="protein sequence ID" value="TBL79823.1"/>
    <property type="molecule type" value="Genomic_DNA"/>
</dbReference>
<comment type="subcellular location">
    <subcellularLocation>
        <location evidence="1">Membrane</location>
        <topology evidence="1">Multi-pass membrane protein</topology>
    </subcellularLocation>
</comment>
<accession>A0A4Q9DVK3</accession>
<feature type="transmembrane region" description="Helical" evidence="5">
    <location>
        <begin position="57"/>
        <end position="78"/>
    </location>
</feature>
<feature type="transmembrane region" description="Helical" evidence="5">
    <location>
        <begin position="90"/>
        <end position="112"/>
    </location>
</feature>
<evidence type="ECO:0000256" key="3">
    <source>
        <dbReference type="ARBA" id="ARBA00022989"/>
    </source>
</evidence>
<dbReference type="InterPro" id="IPR007300">
    <property type="entry name" value="CidB/LrgB"/>
</dbReference>
<feature type="transmembrane region" description="Helical" evidence="5">
    <location>
        <begin position="29"/>
        <end position="51"/>
    </location>
</feature>
<evidence type="ECO:0000256" key="2">
    <source>
        <dbReference type="ARBA" id="ARBA00022692"/>
    </source>
</evidence>
<keyword evidence="3 5" id="KW-1133">Transmembrane helix</keyword>
<sequence length="223" mass="23704">MISAAAYIVLTVLIYWTVKRVYRWKKLFVLSPLLIVPVVIICILAFGHISFDTYNEGGRWLTGMIGPATLALAVPLYKNFSMLKKHALEIVTAVAAGSGAGFLTALGIAHLFHLSKPLVAGLLLRSTTTPIAIAVSDRIGGISSVTAVIVLLTGLLGMSVGPVMIRKLHIRSEIAQGVMMGTSAHTAGTYKAFELSGLSGAISTICMILSAFITLLCMPLFVM</sequence>
<feature type="transmembrane region" description="Helical" evidence="5">
    <location>
        <begin position="6"/>
        <end position="22"/>
    </location>
</feature>
<proteinExistence type="predicted"/>
<name>A0A4Q9DVK3_9BACL</name>
<evidence type="ECO:0000313" key="6">
    <source>
        <dbReference type="EMBL" id="TBL79823.1"/>
    </source>
</evidence>
<keyword evidence="2 5" id="KW-0812">Transmembrane</keyword>
<dbReference type="PANTHER" id="PTHR30249:SF3">
    <property type="entry name" value="MUREIN HYDROLASE EXPORT REGULATOR"/>
    <property type="match status" value="1"/>
</dbReference>
<dbReference type="RefSeq" id="WP_131013068.1">
    <property type="nucleotide sequence ID" value="NZ_SIRE01000006.1"/>
</dbReference>
<comment type="caution">
    <text evidence="6">The sequence shown here is derived from an EMBL/GenBank/DDBJ whole genome shotgun (WGS) entry which is preliminary data.</text>
</comment>
<organism evidence="6 7">
    <name type="scientific">Paenibacillus thalictri</name>
    <dbReference type="NCBI Taxonomy" id="2527873"/>
    <lineage>
        <taxon>Bacteria</taxon>
        <taxon>Bacillati</taxon>
        <taxon>Bacillota</taxon>
        <taxon>Bacilli</taxon>
        <taxon>Bacillales</taxon>
        <taxon>Paenibacillaceae</taxon>
        <taxon>Paenibacillus</taxon>
    </lineage>
</organism>
<evidence type="ECO:0000256" key="1">
    <source>
        <dbReference type="ARBA" id="ARBA00004141"/>
    </source>
</evidence>
<dbReference type="Proteomes" id="UP000293142">
    <property type="component" value="Unassembled WGS sequence"/>
</dbReference>
<dbReference type="GO" id="GO:0016020">
    <property type="term" value="C:membrane"/>
    <property type="evidence" value="ECO:0007669"/>
    <property type="project" value="UniProtKB-SubCell"/>
</dbReference>
<keyword evidence="7" id="KW-1185">Reference proteome</keyword>
<reference evidence="6 7" key="1">
    <citation type="submission" date="2019-02" db="EMBL/GenBank/DDBJ databases">
        <title>Paenibacillus sp. nov., isolated from surface-sterilized tissue of Thalictrum simplex L.</title>
        <authorList>
            <person name="Tuo L."/>
        </authorList>
    </citation>
    <scope>NUCLEOTIDE SEQUENCE [LARGE SCALE GENOMIC DNA]</scope>
    <source>
        <strain evidence="6 7">N2SHLJ1</strain>
    </source>
</reference>
<dbReference type="OrthoDB" id="9811701at2"/>
<evidence type="ECO:0000256" key="4">
    <source>
        <dbReference type="ARBA" id="ARBA00023136"/>
    </source>
</evidence>
<feature type="transmembrane region" description="Helical" evidence="5">
    <location>
        <begin position="201"/>
        <end position="222"/>
    </location>
</feature>
<dbReference type="PANTHER" id="PTHR30249">
    <property type="entry name" value="PUTATIVE SEROTONIN TRANSPORTER"/>
    <property type="match status" value="1"/>
</dbReference>
<gene>
    <name evidence="6" type="ORF">EYB31_09475</name>
</gene>